<dbReference type="InParanoid" id="A0A0D0B8N8"/>
<evidence type="ECO:0000313" key="2">
    <source>
        <dbReference type="EMBL" id="KIK46179.1"/>
    </source>
</evidence>
<reference evidence="3" key="2">
    <citation type="submission" date="2015-01" db="EMBL/GenBank/DDBJ databases">
        <title>Evolutionary Origins and Diversification of the Mycorrhizal Mutualists.</title>
        <authorList>
            <consortium name="DOE Joint Genome Institute"/>
            <consortium name="Mycorrhizal Genomics Consortium"/>
            <person name="Kohler A."/>
            <person name="Kuo A."/>
            <person name="Nagy L.G."/>
            <person name="Floudas D."/>
            <person name="Copeland A."/>
            <person name="Barry K.W."/>
            <person name="Cichocki N."/>
            <person name="Veneault-Fourrey C."/>
            <person name="LaButti K."/>
            <person name="Lindquist E.A."/>
            <person name="Lipzen A."/>
            <person name="Lundell T."/>
            <person name="Morin E."/>
            <person name="Murat C."/>
            <person name="Riley R."/>
            <person name="Ohm R."/>
            <person name="Sun H."/>
            <person name="Tunlid A."/>
            <person name="Henrissat B."/>
            <person name="Grigoriev I.V."/>
            <person name="Hibbett D.S."/>
            <person name="Martin F."/>
        </authorList>
    </citation>
    <scope>NUCLEOTIDE SEQUENCE [LARGE SCALE GENOMIC DNA]</scope>
    <source>
        <strain evidence="3">UH-Slu-Lm8-n1</strain>
    </source>
</reference>
<dbReference type="EMBL" id="KN835162">
    <property type="protein sequence ID" value="KIK46179.1"/>
    <property type="molecule type" value="Genomic_DNA"/>
</dbReference>
<gene>
    <name evidence="2" type="ORF">CY34DRAFT_800689</name>
</gene>
<organism evidence="2 3">
    <name type="scientific">Suillus luteus UH-Slu-Lm8-n1</name>
    <dbReference type="NCBI Taxonomy" id="930992"/>
    <lineage>
        <taxon>Eukaryota</taxon>
        <taxon>Fungi</taxon>
        <taxon>Dikarya</taxon>
        <taxon>Basidiomycota</taxon>
        <taxon>Agaricomycotina</taxon>
        <taxon>Agaricomycetes</taxon>
        <taxon>Agaricomycetidae</taxon>
        <taxon>Boletales</taxon>
        <taxon>Suillineae</taxon>
        <taxon>Suillaceae</taxon>
        <taxon>Suillus</taxon>
    </lineage>
</organism>
<feature type="region of interest" description="Disordered" evidence="1">
    <location>
        <begin position="1"/>
        <end position="22"/>
    </location>
</feature>
<evidence type="ECO:0000256" key="1">
    <source>
        <dbReference type="SAM" id="MobiDB-lite"/>
    </source>
</evidence>
<sequence length="61" mass="7132">MSPHIGHVMEQDTCDQGFSRDYSPFRQQDESSIIDQQIQRRWQSCKVDAVLLTQAVQQVHE</sequence>
<dbReference type="AlphaFoldDB" id="A0A0D0B8N8"/>
<accession>A0A0D0B8N8</accession>
<keyword evidence="3" id="KW-1185">Reference proteome</keyword>
<dbReference type="HOGENOM" id="CLU_2924260_0_0_1"/>
<evidence type="ECO:0000313" key="3">
    <source>
        <dbReference type="Proteomes" id="UP000054485"/>
    </source>
</evidence>
<reference evidence="2 3" key="1">
    <citation type="submission" date="2014-04" db="EMBL/GenBank/DDBJ databases">
        <authorList>
            <consortium name="DOE Joint Genome Institute"/>
            <person name="Kuo A."/>
            <person name="Ruytinx J."/>
            <person name="Rineau F."/>
            <person name="Colpaert J."/>
            <person name="Kohler A."/>
            <person name="Nagy L.G."/>
            <person name="Floudas D."/>
            <person name="Copeland A."/>
            <person name="Barry K.W."/>
            <person name="Cichocki N."/>
            <person name="Veneault-Fourrey C."/>
            <person name="LaButti K."/>
            <person name="Lindquist E.A."/>
            <person name="Lipzen A."/>
            <person name="Lundell T."/>
            <person name="Morin E."/>
            <person name="Murat C."/>
            <person name="Sun H."/>
            <person name="Tunlid A."/>
            <person name="Henrissat B."/>
            <person name="Grigoriev I.V."/>
            <person name="Hibbett D.S."/>
            <person name="Martin F."/>
            <person name="Nordberg H.P."/>
            <person name="Cantor M.N."/>
            <person name="Hua S.X."/>
        </authorList>
    </citation>
    <scope>NUCLEOTIDE SEQUENCE [LARGE SCALE GENOMIC DNA]</scope>
    <source>
        <strain evidence="2 3">UH-Slu-Lm8-n1</strain>
    </source>
</reference>
<name>A0A0D0B8N8_9AGAM</name>
<protein>
    <submittedName>
        <fullName evidence="2">Uncharacterized protein</fullName>
    </submittedName>
</protein>
<proteinExistence type="predicted"/>
<dbReference type="Proteomes" id="UP000054485">
    <property type="component" value="Unassembled WGS sequence"/>
</dbReference>